<evidence type="ECO:0000256" key="1">
    <source>
        <dbReference type="SAM" id="MobiDB-lite"/>
    </source>
</evidence>
<sequence>MKRTGIFAAAVAGAVGATALVGGVGYTLAQEVAEQNGAPLDLGPVATVEPGQQHLSTSMGSGTTTDTTPDAAPDDTATDGTAGDGTGTDAGSPAAGGAAPVAPAPPVAIDPGKKGDHPEHPWRGDPRGDRGHDDARHHDPRGDQGGWSPDPGRGGGGGGGAEEPRRGGGGGHHDGGARQGGGHHGGGGGHGGHH</sequence>
<feature type="compositionally biased region" description="Basic and acidic residues" evidence="1">
    <location>
        <begin position="162"/>
        <end position="176"/>
    </location>
</feature>
<feature type="compositionally biased region" description="Low complexity" evidence="1">
    <location>
        <begin position="89"/>
        <end position="101"/>
    </location>
</feature>
<proteinExistence type="predicted"/>
<name>A0ABQ6JNU5_9MICO</name>
<feature type="compositionally biased region" description="Gly residues" evidence="1">
    <location>
        <begin position="177"/>
        <end position="194"/>
    </location>
</feature>
<evidence type="ECO:0000313" key="3">
    <source>
        <dbReference type="Proteomes" id="UP001157069"/>
    </source>
</evidence>
<protein>
    <submittedName>
        <fullName evidence="2">Uncharacterized protein</fullName>
    </submittedName>
</protein>
<feature type="compositionally biased region" description="Low complexity" evidence="1">
    <location>
        <begin position="60"/>
        <end position="71"/>
    </location>
</feature>
<evidence type="ECO:0000313" key="2">
    <source>
        <dbReference type="EMBL" id="GMA89967.1"/>
    </source>
</evidence>
<comment type="caution">
    <text evidence="2">The sequence shown here is derived from an EMBL/GenBank/DDBJ whole genome shotgun (WGS) entry which is preliminary data.</text>
</comment>
<feature type="compositionally biased region" description="Basic and acidic residues" evidence="1">
    <location>
        <begin position="111"/>
        <end position="142"/>
    </location>
</feature>
<reference evidence="3" key="1">
    <citation type="journal article" date="2019" name="Int. J. Syst. Evol. Microbiol.">
        <title>The Global Catalogue of Microorganisms (GCM) 10K type strain sequencing project: providing services to taxonomists for standard genome sequencing and annotation.</title>
        <authorList>
            <consortium name="The Broad Institute Genomics Platform"/>
            <consortium name="The Broad Institute Genome Sequencing Center for Infectious Disease"/>
            <person name="Wu L."/>
            <person name="Ma J."/>
        </authorList>
    </citation>
    <scope>NUCLEOTIDE SEQUENCE [LARGE SCALE GENOMIC DNA]</scope>
    <source>
        <strain evidence="3">NBRC 108755</strain>
    </source>
</reference>
<organism evidence="2 3">
    <name type="scientific">Homoserinibacter gongjuensis</name>
    <dbReference type="NCBI Taxonomy" id="1162968"/>
    <lineage>
        <taxon>Bacteria</taxon>
        <taxon>Bacillati</taxon>
        <taxon>Actinomycetota</taxon>
        <taxon>Actinomycetes</taxon>
        <taxon>Micrococcales</taxon>
        <taxon>Microbacteriaceae</taxon>
        <taxon>Homoserinibacter</taxon>
    </lineage>
</organism>
<dbReference type="EMBL" id="BSVA01000001">
    <property type="protein sequence ID" value="GMA89967.1"/>
    <property type="molecule type" value="Genomic_DNA"/>
</dbReference>
<gene>
    <name evidence="2" type="ORF">GCM10025869_04960</name>
</gene>
<dbReference type="RefSeq" id="WP_284297493.1">
    <property type="nucleotide sequence ID" value="NZ_BSVA01000001.1"/>
</dbReference>
<feature type="region of interest" description="Disordered" evidence="1">
    <location>
        <begin position="40"/>
        <end position="194"/>
    </location>
</feature>
<accession>A0ABQ6JNU5</accession>
<keyword evidence="3" id="KW-1185">Reference proteome</keyword>
<feature type="compositionally biased region" description="Gly residues" evidence="1">
    <location>
        <begin position="152"/>
        <end position="161"/>
    </location>
</feature>
<dbReference type="Proteomes" id="UP001157069">
    <property type="component" value="Unassembled WGS sequence"/>
</dbReference>